<feature type="region of interest" description="Disordered" evidence="1">
    <location>
        <begin position="30"/>
        <end position="50"/>
    </location>
</feature>
<evidence type="ECO:0000313" key="2">
    <source>
        <dbReference type="EMBL" id="MVN20326.1"/>
    </source>
</evidence>
<dbReference type="AlphaFoldDB" id="A0A7K1SSM9"/>
<name>A0A7K1SSM9_9SPHI</name>
<evidence type="ECO:0000256" key="1">
    <source>
        <dbReference type="SAM" id="MobiDB-lite"/>
    </source>
</evidence>
<evidence type="ECO:0000313" key="3">
    <source>
        <dbReference type="Proteomes" id="UP000462014"/>
    </source>
</evidence>
<keyword evidence="3" id="KW-1185">Reference proteome</keyword>
<accession>A0A7K1SSM9</accession>
<comment type="caution">
    <text evidence="2">The sequence shown here is derived from an EMBL/GenBank/DDBJ whole genome shotgun (WGS) entry which is preliminary data.</text>
</comment>
<organism evidence="2 3">
    <name type="scientific">Mucilaginibacter arboris</name>
    <dbReference type="NCBI Taxonomy" id="2682090"/>
    <lineage>
        <taxon>Bacteria</taxon>
        <taxon>Pseudomonadati</taxon>
        <taxon>Bacteroidota</taxon>
        <taxon>Sphingobacteriia</taxon>
        <taxon>Sphingobacteriales</taxon>
        <taxon>Sphingobacteriaceae</taxon>
        <taxon>Mucilaginibacter</taxon>
    </lineage>
</organism>
<gene>
    <name evidence="2" type="ORF">GO621_02095</name>
</gene>
<protein>
    <submittedName>
        <fullName evidence="2">Uncharacterized protein</fullName>
    </submittedName>
</protein>
<dbReference type="RefSeq" id="WP_157563747.1">
    <property type="nucleotide sequence ID" value="NZ_WPIK01000002.1"/>
</dbReference>
<reference evidence="2 3" key="1">
    <citation type="submission" date="2019-12" db="EMBL/GenBank/DDBJ databases">
        <title>Mucilaginibacter sp. HMF7410 genome sequencing and assembly.</title>
        <authorList>
            <person name="Kang H."/>
            <person name="Cha I."/>
            <person name="Kim H."/>
            <person name="Joh K."/>
        </authorList>
    </citation>
    <scope>NUCLEOTIDE SEQUENCE [LARGE SCALE GENOMIC DNA]</scope>
    <source>
        <strain evidence="2 3">HMF7410</strain>
    </source>
</reference>
<dbReference type="Proteomes" id="UP000462014">
    <property type="component" value="Unassembled WGS sequence"/>
</dbReference>
<proteinExistence type="predicted"/>
<sequence>MKRFMLALFAFATICTVSCKKESVDPENPTIKKAYMSSGGGDKRPSSHCD</sequence>
<dbReference type="EMBL" id="WPIK01000002">
    <property type="protein sequence ID" value="MVN20326.1"/>
    <property type="molecule type" value="Genomic_DNA"/>
</dbReference>
<feature type="compositionally biased region" description="Basic and acidic residues" evidence="1">
    <location>
        <begin position="41"/>
        <end position="50"/>
    </location>
</feature>